<accession>A0A8J6BCW5</accession>
<protein>
    <submittedName>
        <fullName evidence="1">Uncharacterized protein</fullName>
    </submittedName>
</protein>
<proteinExistence type="predicted"/>
<dbReference type="AlphaFoldDB" id="A0A8J6BCW5"/>
<keyword evidence="2" id="KW-1185">Reference proteome</keyword>
<evidence type="ECO:0000313" key="1">
    <source>
        <dbReference type="EMBL" id="KAG9394827.1"/>
    </source>
</evidence>
<dbReference type="Proteomes" id="UP000717585">
    <property type="component" value="Unassembled WGS sequence"/>
</dbReference>
<organism evidence="1 2">
    <name type="scientific">Carpediemonas membranifera</name>
    <dbReference type="NCBI Taxonomy" id="201153"/>
    <lineage>
        <taxon>Eukaryota</taxon>
        <taxon>Metamonada</taxon>
        <taxon>Carpediemonas-like organisms</taxon>
        <taxon>Carpediemonas</taxon>
    </lineage>
</organism>
<name>A0A8J6BCW5_9EUKA</name>
<sequence length="251" mass="27890">MLGVKTPPGLPEDTYTFEDNWNEFVENKEVQELLSQRLANQCRIAHTKRLIRWLHSKKKDANQVLYEQYYFVPPKESEFQSFPCFRTSIRVFSTSLGIREITPAGYNPAHLRKYTPETQEGLTQDICEAANSQVYLNNIYNEYAPNPLVQTEFPFTPLDGLPADTASFNPVAMRPDDHGGHATPVLGPQEAEGAGKTVEVIQEQADPRAADPALSSGINGSGSLLMDGLGSLNWSELHPGFANTGPFDVMM</sequence>
<comment type="caution">
    <text evidence="1">The sequence shown here is derived from an EMBL/GenBank/DDBJ whole genome shotgun (WGS) entry which is preliminary data.</text>
</comment>
<gene>
    <name evidence="1" type="ORF">J8273_0033</name>
</gene>
<reference evidence="1" key="1">
    <citation type="submission" date="2021-05" db="EMBL/GenBank/DDBJ databases">
        <title>A free-living protist that lacks canonical eukaryotic 1 DNA replication and segregation systems.</title>
        <authorList>
            <person name="Salas-Leiva D.E."/>
            <person name="Tromer E.C."/>
            <person name="Curtis B.A."/>
            <person name="Jerlstrom-Hultqvist J."/>
            <person name="Kolisko M."/>
            <person name="Yi Z."/>
            <person name="Salas-Leiva J.S."/>
            <person name="Gallot-Lavallee L."/>
            <person name="Kops G.J.P.L."/>
            <person name="Archibald J.M."/>
            <person name="Simpson A.G.B."/>
            <person name="Roger A.J."/>
        </authorList>
    </citation>
    <scope>NUCLEOTIDE SEQUENCE</scope>
    <source>
        <strain evidence="1">BICM</strain>
    </source>
</reference>
<dbReference type="EMBL" id="JAHDYR010000012">
    <property type="protein sequence ID" value="KAG9394827.1"/>
    <property type="molecule type" value="Genomic_DNA"/>
</dbReference>
<evidence type="ECO:0000313" key="2">
    <source>
        <dbReference type="Proteomes" id="UP000717585"/>
    </source>
</evidence>